<keyword evidence="1" id="KW-0472">Membrane</keyword>
<dbReference type="EMBL" id="ML732784">
    <property type="protein sequence ID" value="KAB8275019.1"/>
    <property type="molecule type" value="Genomic_DNA"/>
</dbReference>
<name>A0A5N6J9R1_9EURO</name>
<proteinExistence type="predicted"/>
<reference evidence="2 3" key="1">
    <citation type="submission" date="2019-04" db="EMBL/GenBank/DDBJ databases">
        <title>Fungal friends and foes A comparative genomics study of 23 Aspergillus species from section Flavi.</title>
        <authorList>
            <consortium name="DOE Joint Genome Institute"/>
            <person name="Kjaerbolling I."/>
            <person name="Vesth T.C."/>
            <person name="Frisvad J.C."/>
            <person name="Nybo J.L."/>
            <person name="Theobald S."/>
            <person name="Kildgaard S."/>
            <person name="Petersen T.I."/>
            <person name="Kuo A."/>
            <person name="Sato A."/>
            <person name="Lyhne E.K."/>
            <person name="Kogle M.E."/>
            <person name="Wiebenga A."/>
            <person name="Kun R.S."/>
            <person name="Lubbers R.J."/>
            <person name="Makela M.R."/>
            <person name="Barry K."/>
            <person name="Chovatia M."/>
            <person name="Clum A."/>
            <person name="Daum C."/>
            <person name="Haridas S."/>
            <person name="He G."/>
            <person name="LaButti K."/>
            <person name="Lipzen A."/>
            <person name="Mondo S."/>
            <person name="Pangilinan J."/>
            <person name="Riley R."/>
            <person name="Salamov A."/>
            <person name="Simmons B.A."/>
            <person name="Magnuson J.K."/>
            <person name="Henrissat B."/>
            <person name="Mortensen U.H."/>
            <person name="Larsen T.O."/>
            <person name="De vries R.P."/>
            <person name="Grigoriev I.V."/>
            <person name="Machida M."/>
            <person name="Baker S.E."/>
            <person name="Andersen M.R."/>
        </authorList>
    </citation>
    <scope>NUCLEOTIDE SEQUENCE [LARGE SCALE GENOMIC DNA]</scope>
    <source>
        <strain evidence="2 3">CBS 117635</strain>
    </source>
</reference>
<accession>A0A5N6J9R1</accession>
<protein>
    <recommendedName>
        <fullName evidence="4">Major facilitator superfamily domain-containing protein</fullName>
    </recommendedName>
</protein>
<keyword evidence="3" id="KW-1185">Reference proteome</keyword>
<dbReference type="AlphaFoldDB" id="A0A5N6J9R1"/>
<keyword evidence="1" id="KW-0812">Transmembrane</keyword>
<evidence type="ECO:0008006" key="4">
    <source>
        <dbReference type="Google" id="ProtNLM"/>
    </source>
</evidence>
<dbReference type="Proteomes" id="UP000326289">
    <property type="component" value="Unassembled WGS sequence"/>
</dbReference>
<organism evidence="2 3">
    <name type="scientific">Aspergillus minisclerotigenes</name>
    <dbReference type="NCBI Taxonomy" id="656917"/>
    <lineage>
        <taxon>Eukaryota</taxon>
        <taxon>Fungi</taxon>
        <taxon>Dikarya</taxon>
        <taxon>Ascomycota</taxon>
        <taxon>Pezizomycotina</taxon>
        <taxon>Eurotiomycetes</taxon>
        <taxon>Eurotiomycetidae</taxon>
        <taxon>Eurotiales</taxon>
        <taxon>Aspergillaceae</taxon>
        <taxon>Aspergillus</taxon>
        <taxon>Aspergillus subgen. Circumdati</taxon>
    </lineage>
</organism>
<evidence type="ECO:0000256" key="1">
    <source>
        <dbReference type="SAM" id="Phobius"/>
    </source>
</evidence>
<sequence>MVLYISALVDSVIGYLTSVLGDKIVIYLARQNEVIKEPEMRVWALVPCFFYAGLGYEIYEWGAETGSYWITIAVGIGSMIAQQVAATSTATAYAMECFPGVGGEIVVILSTCSFFIDFTISEMMQPFLNAVAMGYLFLFYDICVVLSLVAGMAVYI</sequence>
<feature type="transmembrane region" description="Helical" evidence="1">
    <location>
        <begin position="97"/>
        <end position="120"/>
    </location>
</feature>
<keyword evidence="1" id="KW-1133">Transmembrane helix</keyword>
<gene>
    <name evidence="2" type="ORF">BDV30DRAFT_237044</name>
</gene>
<feature type="transmembrane region" description="Helical" evidence="1">
    <location>
        <begin position="42"/>
        <end position="59"/>
    </location>
</feature>
<evidence type="ECO:0000313" key="3">
    <source>
        <dbReference type="Proteomes" id="UP000326289"/>
    </source>
</evidence>
<feature type="transmembrane region" description="Helical" evidence="1">
    <location>
        <begin position="132"/>
        <end position="155"/>
    </location>
</feature>
<evidence type="ECO:0000313" key="2">
    <source>
        <dbReference type="EMBL" id="KAB8275019.1"/>
    </source>
</evidence>
<feature type="transmembrane region" description="Helical" evidence="1">
    <location>
        <begin position="65"/>
        <end position="85"/>
    </location>
</feature>